<keyword evidence="2" id="KW-1185">Reference proteome</keyword>
<evidence type="ECO:0000313" key="2">
    <source>
        <dbReference type="Proteomes" id="UP000028664"/>
    </source>
</evidence>
<proteinExistence type="predicted"/>
<dbReference type="EMBL" id="KM051843">
    <property type="protein sequence ID" value="AII28027.1"/>
    <property type="molecule type" value="Genomic_DNA"/>
</dbReference>
<accession>A0A076G6V5</accession>
<dbReference type="RefSeq" id="YP_009056395.1">
    <property type="nucleotide sequence ID" value="NC_024792.1"/>
</dbReference>
<sequence>MEAKLSGNNIVIKLPVDEVVASFNANCSTEEAPMRVKFKRKFAASIVNHLTEISNNSHESEDFIDYVLDLIYDQMITEEDKSIKYPDEFKW</sequence>
<evidence type="ECO:0000313" key="1">
    <source>
        <dbReference type="EMBL" id="AII28027.1"/>
    </source>
</evidence>
<protein>
    <submittedName>
        <fullName evidence="1">Uncharacterized protein</fullName>
    </submittedName>
</protein>
<reference evidence="1 2" key="1">
    <citation type="submission" date="2014-06" db="EMBL/GenBank/DDBJ databases">
        <title>Bioinformatic genomic analysis of Bacillus phage Bobb.</title>
        <authorList>
            <person name="Lewis H.M.N."/>
            <person name="Temple L."/>
            <person name="Barth R.N."/>
            <person name="Bowles K.M."/>
            <person name="Churchin D.I."/>
            <person name="Scott-Croshaw C."/>
            <person name="Glasgow G.H."/>
            <person name="Gloe M.W."/>
            <person name="McGough T.M."/>
            <person name="Nutbrown S.A."/>
            <person name="Romulus S.R."/>
            <person name="Sanders K.A.M."/>
            <person name="Diachok C.R."/>
            <person name="Serigano J.P."/>
            <person name="Shin D."/>
            <person name="Suresh M.H."/>
            <person name="Conner A.R.N."/>
            <person name="Korba R.M."/>
            <person name="Livermore R.J."/>
            <person name="Rohlf M.B."/>
            <person name="Utterback S.D."/>
            <person name="Wilson V.E."/>
        </authorList>
    </citation>
    <scope>NUCLEOTIDE SEQUENCE [LARGE SCALE GENOMIC DNA]</scope>
</reference>
<dbReference type="KEGG" id="vg:20283413"/>
<dbReference type="OrthoDB" id="25081at10239"/>
<dbReference type="GeneID" id="20283413"/>
<organism evidence="1 2">
    <name type="scientific">Bacillus phage Bobb</name>
    <dbReference type="NCBI Taxonomy" id="1527469"/>
    <lineage>
        <taxon>Viruses</taxon>
        <taxon>Duplodnaviria</taxon>
        <taxon>Heunggongvirae</taxon>
        <taxon>Uroviricota</taxon>
        <taxon>Caudoviricetes</taxon>
        <taxon>Herelleviridae</taxon>
        <taxon>Bastillevirinae</taxon>
        <taxon>Agatevirus</taxon>
        <taxon>Agatevirus bobb</taxon>
    </lineage>
</organism>
<name>A0A076G6V5_9CAUD</name>
<dbReference type="Proteomes" id="UP000028664">
    <property type="component" value="Segment"/>
</dbReference>